<evidence type="ECO:0000256" key="6">
    <source>
        <dbReference type="ARBA" id="ARBA00022679"/>
    </source>
</evidence>
<feature type="compositionally biased region" description="Low complexity" evidence="13">
    <location>
        <begin position="56"/>
        <end position="99"/>
    </location>
</feature>
<keyword evidence="9" id="KW-0460">Magnesium</keyword>
<dbReference type="PANTHER" id="PTHR21528:SF0">
    <property type="entry name" value="DEHYDRODOLICHYL DIPHOSPHATE SYNTHASE COMPLEX SUBUNIT NUS1"/>
    <property type="match status" value="1"/>
</dbReference>
<comment type="similarity">
    <text evidence="4">Belongs to the UPP synthase family.</text>
</comment>
<reference evidence="14" key="1">
    <citation type="journal article" date="2020" name="Fungal Divers.">
        <title>Resolving the Mortierellaceae phylogeny through synthesis of multi-gene phylogenetics and phylogenomics.</title>
        <authorList>
            <person name="Vandepol N."/>
            <person name="Liber J."/>
            <person name="Desiro A."/>
            <person name="Na H."/>
            <person name="Kennedy M."/>
            <person name="Barry K."/>
            <person name="Grigoriev I.V."/>
            <person name="Miller A.N."/>
            <person name="O'Donnell K."/>
            <person name="Stajich J.E."/>
            <person name="Bonito G."/>
        </authorList>
    </citation>
    <scope>NUCLEOTIDE SEQUENCE</scope>
    <source>
        <strain evidence="14">NRRL 28262</strain>
    </source>
</reference>
<dbReference type="GO" id="GO:0005789">
    <property type="term" value="C:endoplasmic reticulum membrane"/>
    <property type="evidence" value="ECO:0007669"/>
    <property type="project" value="UniProtKB-SubCell"/>
</dbReference>
<keyword evidence="6" id="KW-0808">Transferase</keyword>
<dbReference type="EMBL" id="JAAAIL010000817">
    <property type="protein sequence ID" value="KAG0273009.1"/>
    <property type="molecule type" value="Genomic_DNA"/>
</dbReference>
<evidence type="ECO:0000256" key="10">
    <source>
        <dbReference type="ARBA" id="ARBA00022989"/>
    </source>
</evidence>
<evidence type="ECO:0000256" key="12">
    <source>
        <dbReference type="ARBA" id="ARBA00047353"/>
    </source>
</evidence>
<evidence type="ECO:0000256" key="5">
    <source>
        <dbReference type="ARBA" id="ARBA00012596"/>
    </source>
</evidence>
<name>A0AAD4H5U3_9FUNG</name>
<evidence type="ECO:0000256" key="1">
    <source>
        <dbReference type="ARBA" id="ARBA00001946"/>
    </source>
</evidence>
<evidence type="ECO:0000256" key="2">
    <source>
        <dbReference type="ARBA" id="ARBA00004586"/>
    </source>
</evidence>
<evidence type="ECO:0000256" key="3">
    <source>
        <dbReference type="ARBA" id="ARBA00004922"/>
    </source>
</evidence>
<accession>A0AAD4H5U3</accession>
<dbReference type="Gene3D" id="3.40.1180.10">
    <property type="entry name" value="Decaprenyl diphosphate synthase-like"/>
    <property type="match status" value="1"/>
</dbReference>
<dbReference type="SUPFAM" id="SSF64005">
    <property type="entry name" value="Undecaprenyl diphosphate synthase"/>
    <property type="match status" value="1"/>
</dbReference>
<keyword evidence="10" id="KW-1133">Transmembrane helix</keyword>
<feature type="compositionally biased region" description="Polar residues" evidence="13">
    <location>
        <begin position="17"/>
        <end position="31"/>
    </location>
</feature>
<organism evidence="14 15">
    <name type="scientific">Linnemannia exigua</name>
    <dbReference type="NCBI Taxonomy" id="604196"/>
    <lineage>
        <taxon>Eukaryota</taxon>
        <taxon>Fungi</taxon>
        <taxon>Fungi incertae sedis</taxon>
        <taxon>Mucoromycota</taxon>
        <taxon>Mortierellomycotina</taxon>
        <taxon>Mortierellomycetes</taxon>
        <taxon>Mortierellales</taxon>
        <taxon>Mortierellaceae</taxon>
        <taxon>Linnemannia</taxon>
    </lineage>
</organism>
<evidence type="ECO:0000256" key="7">
    <source>
        <dbReference type="ARBA" id="ARBA00022692"/>
    </source>
</evidence>
<dbReference type="GO" id="GO:1904423">
    <property type="term" value="C:dehydrodolichyl diphosphate synthase complex"/>
    <property type="evidence" value="ECO:0007669"/>
    <property type="project" value="InterPro"/>
</dbReference>
<dbReference type="InterPro" id="IPR038887">
    <property type="entry name" value="Nus1/NgBR"/>
</dbReference>
<evidence type="ECO:0000313" key="15">
    <source>
        <dbReference type="Proteomes" id="UP001194580"/>
    </source>
</evidence>
<feature type="region of interest" description="Disordered" evidence="13">
    <location>
        <begin position="1"/>
        <end position="99"/>
    </location>
</feature>
<proteinExistence type="inferred from homology"/>
<keyword evidence="7" id="KW-0812">Transmembrane</keyword>
<evidence type="ECO:0000256" key="13">
    <source>
        <dbReference type="SAM" id="MobiDB-lite"/>
    </source>
</evidence>
<keyword evidence="11" id="KW-0472">Membrane</keyword>
<gene>
    <name evidence="14" type="ORF">BGZ95_011186</name>
</gene>
<comment type="cofactor">
    <cofactor evidence="1">
        <name>Mg(2+)</name>
        <dbReference type="ChEBI" id="CHEBI:18420"/>
    </cofactor>
</comment>
<dbReference type="Proteomes" id="UP001194580">
    <property type="component" value="Unassembled WGS sequence"/>
</dbReference>
<keyword evidence="8" id="KW-0256">Endoplasmic reticulum</keyword>
<comment type="catalytic activity">
    <reaction evidence="12">
        <text>n isopentenyl diphosphate + (2E,6E)-farnesyl diphosphate = a di-trans,poly-cis-polyprenyl diphosphate + n diphosphate</text>
        <dbReference type="Rhea" id="RHEA:53008"/>
        <dbReference type="Rhea" id="RHEA-COMP:19494"/>
        <dbReference type="ChEBI" id="CHEBI:33019"/>
        <dbReference type="ChEBI" id="CHEBI:128769"/>
        <dbReference type="ChEBI" id="CHEBI:136960"/>
        <dbReference type="ChEBI" id="CHEBI:175763"/>
        <dbReference type="EC" id="2.5.1.87"/>
    </reaction>
</comment>
<dbReference type="PANTHER" id="PTHR21528">
    <property type="entry name" value="DEHYDRODOLICHYL DIPHOSPHATE SYNTHASE COMPLEX SUBUNIT NUS1"/>
    <property type="match status" value="1"/>
</dbReference>
<evidence type="ECO:0000256" key="9">
    <source>
        <dbReference type="ARBA" id="ARBA00022842"/>
    </source>
</evidence>
<dbReference type="InterPro" id="IPR036424">
    <property type="entry name" value="UPP_synth-like_sf"/>
</dbReference>
<dbReference type="AlphaFoldDB" id="A0AAD4H5U3"/>
<evidence type="ECO:0000256" key="8">
    <source>
        <dbReference type="ARBA" id="ARBA00022824"/>
    </source>
</evidence>
<sequence>MPSTSPATTLRRRGGSPSRTPAVTDDQFQQDSNKEVLKTSRTAADLIADHPAIKPVTSSSSSSSSATGTGVISTSPSAEGEYSTETASATETRGRTTTSSPSIASRILHILLKPFYFLLFALFHLGHELAISTRTMKTLFQVFFLPHLFPVAPELVRIVRKDVGTVLAKKPTHLAVITQKSGLTLTGEVDETEEDEWHVRVAQLVEWSSAVGIKTLSIMRNAPLHPEDLEALQDRIDHSMKQFYREEKKVPIALVRTLRPVEESLSLVFQNQSTTPTIQRDQRLHGGRAFDLDVVILSPEDGHDRLAENVRHLGKAALRNQITSDQITTKFLDTQLLTDLSEPELLIILKDDLDLSSYPPWHIRLTEIYHHPDQAVIPVYTMFLQALHRYAKCEQRFGK</sequence>
<dbReference type="EC" id="2.5.1.87" evidence="5"/>
<evidence type="ECO:0000256" key="11">
    <source>
        <dbReference type="ARBA" id="ARBA00023136"/>
    </source>
</evidence>
<keyword evidence="15" id="KW-1185">Reference proteome</keyword>
<comment type="pathway">
    <text evidence="3">Protein modification; protein glycosylation.</text>
</comment>
<comment type="caution">
    <text evidence="14">The sequence shown here is derived from an EMBL/GenBank/DDBJ whole genome shotgun (WGS) entry which is preliminary data.</text>
</comment>
<comment type="subcellular location">
    <subcellularLocation>
        <location evidence="2">Endoplasmic reticulum membrane</location>
    </subcellularLocation>
</comment>
<protein>
    <recommendedName>
        <fullName evidence="5">ditrans,polycis-polyprenyl diphosphate synthase [(2E,6E)-farnesyldiphosphate specific]</fullName>
        <ecNumber evidence="5">2.5.1.87</ecNumber>
    </recommendedName>
</protein>
<evidence type="ECO:0000313" key="14">
    <source>
        <dbReference type="EMBL" id="KAG0273009.1"/>
    </source>
</evidence>
<dbReference type="GO" id="GO:0045547">
    <property type="term" value="F:ditrans,polycis-polyprenyl diphosphate synthase [(2E,6E)-farnesyl diphosphate specific] activity"/>
    <property type="evidence" value="ECO:0007669"/>
    <property type="project" value="UniProtKB-EC"/>
</dbReference>
<evidence type="ECO:0000256" key="4">
    <source>
        <dbReference type="ARBA" id="ARBA00005432"/>
    </source>
</evidence>